<dbReference type="HOGENOM" id="CLU_066897_0_0_1"/>
<dbReference type="Proteomes" id="UP000054248">
    <property type="component" value="Unassembled WGS sequence"/>
</dbReference>
<gene>
    <name evidence="2" type="ORF">M407DRAFT_114952</name>
</gene>
<evidence type="ECO:0008006" key="4">
    <source>
        <dbReference type="Google" id="ProtNLM"/>
    </source>
</evidence>
<protein>
    <recommendedName>
        <fullName evidence="4">Amidohydrolase-related domain-containing protein</fullName>
    </recommendedName>
</protein>
<name>A0A0C3Q2U5_9AGAM</name>
<reference evidence="3" key="2">
    <citation type="submission" date="2015-01" db="EMBL/GenBank/DDBJ databases">
        <title>Evolutionary Origins and Diversification of the Mycorrhizal Mutualists.</title>
        <authorList>
            <consortium name="DOE Joint Genome Institute"/>
            <consortium name="Mycorrhizal Genomics Consortium"/>
            <person name="Kohler A."/>
            <person name="Kuo A."/>
            <person name="Nagy L.G."/>
            <person name="Floudas D."/>
            <person name="Copeland A."/>
            <person name="Barry K.W."/>
            <person name="Cichocki N."/>
            <person name="Veneault-Fourrey C."/>
            <person name="LaButti K."/>
            <person name="Lindquist E.A."/>
            <person name="Lipzen A."/>
            <person name="Lundell T."/>
            <person name="Morin E."/>
            <person name="Murat C."/>
            <person name="Riley R."/>
            <person name="Ohm R."/>
            <person name="Sun H."/>
            <person name="Tunlid A."/>
            <person name="Henrissat B."/>
            <person name="Grigoriev I.V."/>
            <person name="Hibbett D.S."/>
            <person name="Martin F."/>
        </authorList>
    </citation>
    <scope>NUCLEOTIDE SEQUENCE [LARGE SCALE GENOMIC DNA]</scope>
    <source>
        <strain evidence="3">MUT 4182</strain>
    </source>
</reference>
<proteinExistence type="predicted"/>
<dbReference type="Gene3D" id="3.20.20.140">
    <property type="entry name" value="Metal-dependent hydrolases"/>
    <property type="match status" value="1"/>
</dbReference>
<dbReference type="EMBL" id="KN823099">
    <property type="protein sequence ID" value="KIO22860.1"/>
    <property type="molecule type" value="Genomic_DNA"/>
</dbReference>
<reference evidence="2 3" key="1">
    <citation type="submission" date="2014-04" db="EMBL/GenBank/DDBJ databases">
        <authorList>
            <consortium name="DOE Joint Genome Institute"/>
            <person name="Kuo A."/>
            <person name="Girlanda M."/>
            <person name="Perotto S."/>
            <person name="Kohler A."/>
            <person name="Nagy L.G."/>
            <person name="Floudas D."/>
            <person name="Copeland A."/>
            <person name="Barry K.W."/>
            <person name="Cichocki N."/>
            <person name="Veneault-Fourrey C."/>
            <person name="LaButti K."/>
            <person name="Lindquist E.A."/>
            <person name="Lipzen A."/>
            <person name="Lundell T."/>
            <person name="Morin E."/>
            <person name="Murat C."/>
            <person name="Sun H."/>
            <person name="Tunlid A."/>
            <person name="Henrissat B."/>
            <person name="Grigoriev I.V."/>
            <person name="Hibbett D.S."/>
            <person name="Martin F."/>
            <person name="Nordberg H.P."/>
            <person name="Cantor M.N."/>
            <person name="Hua S.X."/>
        </authorList>
    </citation>
    <scope>NUCLEOTIDE SEQUENCE [LARGE SCALE GENOMIC DNA]</scope>
    <source>
        <strain evidence="2 3">MUT 4182</strain>
    </source>
</reference>
<dbReference type="AlphaFoldDB" id="A0A0C3Q2U5"/>
<evidence type="ECO:0000256" key="1">
    <source>
        <dbReference type="SAM" id="MobiDB-lite"/>
    </source>
</evidence>
<evidence type="ECO:0000313" key="3">
    <source>
        <dbReference type="Proteomes" id="UP000054248"/>
    </source>
</evidence>
<organism evidence="2 3">
    <name type="scientific">Tulasnella calospora MUT 4182</name>
    <dbReference type="NCBI Taxonomy" id="1051891"/>
    <lineage>
        <taxon>Eukaryota</taxon>
        <taxon>Fungi</taxon>
        <taxon>Dikarya</taxon>
        <taxon>Basidiomycota</taxon>
        <taxon>Agaricomycotina</taxon>
        <taxon>Agaricomycetes</taxon>
        <taxon>Cantharellales</taxon>
        <taxon>Tulasnellaceae</taxon>
        <taxon>Tulasnella</taxon>
    </lineage>
</organism>
<dbReference type="STRING" id="1051891.A0A0C3Q2U5"/>
<feature type="region of interest" description="Disordered" evidence="1">
    <location>
        <begin position="256"/>
        <end position="281"/>
    </location>
</feature>
<accession>A0A0C3Q2U5</accession>
<feature type="region of interest" description="Disordered" evidence="1">
    <location>
        <begin position="1"/>
        <end position="25"/>
    </location>
</feature>
<feature type="compositionally biased region" description="Pro residues" evidence="1">
    <location>
        <begin position="1"/>
        <end position="11"/>
    </location>
</feature>
<keyword evidence="3" id="KW-1185">Reference proteome</keyword>
<evidence type="ECO:0000313" key="2">
    <source>
        <dbReference type="EMBL" id="KIO22860.1"/>
    </source>
</evidence>
<feature type="compositionally biased region" description="Low complexity" evidence="1">
    <location>
        <begin position="263"/>
        <end position="277"/>
    </location>
</feature>
<dbReference type="OrthoDB" id="2135488at2759"/>
<sequence>MSTTANPPPSPGVSSRRPGGKIPPKLPLSVFSAAATAPLTADPTKVFPNAIVDANVGLELPEWSEQAGDLTRKPISGVVLALHTREGQPPLDEERFNELTQSSSVPITAIIAPTHLADRGISKLPSYITSSPSPIAFGVSFAPGGTNPDDIRLILSAGHVVDLDVPWNSQQSESDSEWNALEDFIGKAVNGGAEGSPKPTKAIVISNLLPPPHSLHVPIVKLMKSPVYEKYQEHISSLSFVTNVYLKFLPPHWEDPTPPSPAPFATTSETTGSGVTSQDAQAKDEWKRRVRIYLGPALDAFGYSRIIFGTSPSPSSTSASNAHDWYTLAREVVAEIVAEQDGVDAIFGKNAQTVYGQ</sequence>